<dbReference type="CDD" id="cd01399">
    <property type="entry name" value="GlcN6P_deaminase"/>
    <property type="match status" value="1"/>
</dbReference>
<protein>
    <recommendedName>
        <fullName evidence="3">Glucosamine-6-phosphate deaminase</fullName>
        <ecNumber evidence="3">3.5.99.6</ecNumber>
    </recommendedName>
    <alternativeName>
        <fullName evidence="3">GlcN6P deaminase</fullName>
        <shortName evidence="3">GNPDA</shortName>
    </alternativeName>
    <alternativeName>
        <fullName evidence="3">Glucosamine-6-phosphate isomerase</fullName>
    </alternativeName>
</protein>
<evidence type="ECO:0000256" key="2">
    <source>
        <dbReference type="ARBA" id="ARBA00023277"/>
    </source>
</evidence>
<dbReference type="Gene3D" id="3.40.50.1360">
    <property type="match status" value="1"/>
</dbReference>
<dbReference type="EC" id="3.5.99.6" evidence="3"/>
<feature type="active site" description="For ring-opening step" evidence="3">
    <location>
        <position position="136"/>
    </location>
</feature>
<comment type="caution">
    <text evidence="5">The sequence shown here is derived from an EMBL/GenBank/DDBJ whole genome shotgun (WGS) entry which is preliminary data.</text>
</comment>
<organism evidence="5 6">
    <name type="scientific">Salinicoccus siamensis</name>
    <dbReference type="NCBI Taxonomy" id="381830"/>
    <lineage>
        <taxon>Bacteria</taxon>
        <taxon>Bacillati</taxon>
        <taxon>Bacillota</taxon>
        <taxon>Bacilli</taxon>
        <taxon>Bacillales</taxon>
        <taxon>Staphylococcaceae</taxon>
        <taxon>Salinicoccus</taxon>
    </lineage>
</organism>
<dbReference type="InterPro" id="IPR004547">
    <property type="entry name" value="Glucosamine6P_isomerase"/>
</dbReference>
<dbReference type="PANTHER" id="PTHR11280">
    <property type="entry name" value="GLUCOSAMINE-6-PHOSPHATE ISOMERASE"/>
    <property type="match status" value="1"/>
</dbReference>
<comment type="function">
    <text evidence="3">Catalyzes the reversible isomerization-deamination of glucosamine 6-phosphate (GlcN6P) to form fructose 6-phosphate (Fru6P) and ammonium ion.</text>
</comment>
<proteinExistence type="inferred from homology"/>
<dbReference type="Pfam" id="PF01182">
    <property type="entry name" value="Glucosamine_iso"/>
    <property type="match status" value="1"/>
</dbReference>
<dbReference type="GO" id="GO:0004342">
    <property type="term" value="F:glucosamine-6-phosphate deaminase activity"/>
    <property type="evidence" value="ECO:0007669"/>
    <property type="project" value="UniProtKB-EC"/>
</dbReference>
<dbReference type="EMBL" id="JBHMAH010000009">
    <property type="protein sequence ID" value="MFB9860226.1"/>
    <property type="molecule type" value="Genomic_DNA"/>
</dbReference>
<evidence type="ECO:0000256" key="1">
    <source>
        <dbReference type="ARBA" id="ARBA00022801"/>
    </source>
</evidence>
<evidence type="ECO:0000313" key="6">
    <source>
        <dbReference type="Proteomes" id="UP001589740"/>
    </source>
</evidence>
<feature type="active site" description="Proton acceptor; for ring-opening step" evidence="3">
    <location>
        <position position="138"/>
    </location>
</feature>
<gene>
    <name evidence="3 5" type="primary">nagB</name>
    <name evidence="5" type="ORF">ACFFLE_03785</name>
</gene>
<reference evidence="5 6" key="1">
    <citation type="submission" date="2024-09" db="EMBL/GenBank/DDBJ databases">
        <authorList>
            <person name="Sun Q."/>
            <person name="Mori K."/>
        </authorList>
    </citation>
    <scope>NUCLEOTIDE SEQUENCE [LARGE SCALE GENOMIC DNA]</scope>
    <source>
        <strain evidence="5 6">JCM 12822</strain>
    </source>
</reference>
<comment type="caution">
    <text evidence="3">Lacks conserved residue(s) required for the propagation of feature annotation.</text>
</comment>
<evidence type="ECO:0000256" key="3">
    <source>
        <dbReference type="HAMAP-Rule" id="MF_01241"/>
    </source>
</evidence>
<evidence type="ECO:0000259" key="4">
    <source>
        <dbReference type="Pfam" id="PF01182"/>
    </source>
</evidence>
<comment type="catalytic activity">
    <reaction evidence="3">
        <text>alpha-D-glucosamine 6-phosphate + H2O = beta-D-fructose 6-phosphate + NH4(+)</text>
        <dbReference type="Rhea" id="RHEA:12172"/>
        <dbReference type="ChEBI" id="CHEBI:15377"/>
        <dbReference type="ChEBI" id="CHEBI:28938"/>
        <dbReference type="ChEBI" id="CHEBI:57634"/>
        <dbReference type="ChEBI" id="CHEBI:75989"/>
        <dbReference type="EC" id="3.5.99.6"/>
    </reaction>
</comment>
<dbReference type="InterPro" id="IPR018321">
    <property type="entry name" value="Glucosamine6P_isomerase_CS"/>
</dbReference>
<comment type="similarity">
    <text evidence="3">Belongs to the glucosamine/galactosamine-6-phosphate isomerase family. NagB subfamily.</text>
</comment>
<dbReference type="HAMAP" id="MF_01241">
    <property type="entry name" value="GlcN6P_deamin"/>
    <property type="match status" value="1"/>
</dbReference>
<accession>A0ABV5Z3E8</accession>
<dbReference type="InterPro" id="IPR037171">
    <property type="entry name" value="NagB/RpiA_transferase-like"/>
</dbReference>
<name>A0ABV5Z3E8_9STAP</name>
<dbReference type="PROSITE" id="PS01161">
    <property type="entry name" value="GLC_GALNAC_ISOMERASE"/>
    <property type="match status" value="1"/>
</dbReference>
<dbReference type="SUPFAM" id="SSF100950">
    <property type="entry name" value="NagB/RpiA/CoA transferase-like"/>
    <property type="match status" value="1"/>
</dbReference>
<evidence type="ECO:0000313" key="5">
    <source>
        <dbReference type="EMBL" id="MFB9860226.1"/>
    </source>
</evidence>
<sequence length="241" mass="26339">MKLERVEDYNEMSQKAAEAIYDKIVNSDRVVLGLATGSTPEKMYGILAGMLNENSVDLSHVYTVNLDEYVGLASDHPQSYHHYMKNIFFDHVPIPPENTFIPDGAATDLDAEVKRYDRMLEEIGGVDLQLLGIGRNGHIAFNEPGTAFDSRTHVVDLAETTIKDNARFFNTIEEVPTRAISMGLDTILDAKSILLIASGEGKAAAIDGMINGVESADMPATVLQRHDDVTVLADKAAMGKL</sequence>
<dbReference type="RefSeq" id="WP_380569821.1">
    <property type="nucleotide sequence ID" value="NZ_JBHMAH010000009.1"/>
</dbReference>
<dbReference type="PANTHER" id="PTHR11280:SF5">
    <property type="entry name" value="GLUCOSAMINE-6-PHOSPHATE ISOMERASE"/>
    <property type="match status" value="1"/>
</dbReference>
<keyword evidence="6" id="KW-1185">Reference proteome</keyword>
<comment type="pathway">
    <text evidence="3">Amino-sugar metabolism; N-acetylneuraminate degradation; D-fructose 6-phosphate from N-acetylneuraminate: step 5/5.</text>
</comment>
<keyword evidence="2 3" id="KW-0119">Carbohydrate metabolism</keyword>
<feature type="active site" description="For ring-opening step" evidence="3">
    <location>
        <position position="143"/>
    </location>
</feature>
<dbReference type="NCBIfam" id="TIGR00502">
    <property type="entry name" value="nagB"/>
    <property type="match status" value="1"/>
</dbReference>
<dbReference type="InterPro" id="IPR006148">
    <property type="entry name" value="Glc/Gal-6P_isomerase"/>
</dbReference>
<feature type="active site" description="Proton acceptor; for enolization step" evidence="3">
    <location>
        <position position="67"/>
    </location>
</feature>
<dbReference type="Proteomes" id="UP001589740">
    <property type="component" value="Unassembled WGS sequence"/>
</dbReference>
<feature type="domain" description="Glucosamine/galactosamine-6-phosphate isomerase" evidence="4">
    <location>
        <begin position="11"/>
        <end position="228"/>
    </location>
</feature>
<keyword evidence="1 3" id="KW-0378">Hydrolase</keyword>